<sequence length="79" mass="8606">MAPWPLVREQFYGCVALGKVSSASVIEALAVGVNVIYNALDAGFPNPRRTLSDLTNESPDPLNPRTGRKKSMMAVMRQT</sequence>
<organism evidence="4">
    <name type="scientific">Angiostrongylus costaricensis</name>
    <name type="common">Nematode worm</name>
    <dbReference type="NCBI Taxonomy" id="334426"/>
    <lineage>
        <taxon>Eukaryota</taxon>
        <taxon>Metazoa</taxon>
        <taxon>Ecdysozoa</taxon>
        <taxon>Nematoda</taxon>
        <taxon>Chromadorea</taxon>
        <taxon>Rhabditida</taxon>
        <taxon>Rhabditina</taxon>
        <taxon>Rhabditomorpha</taxon>
        <taxon>Strongyloidea</taxon>
        <taxon>Metastrongylidae</taxon>
        <taxon>Angiostrongylus</taxon>
    </lineage>
</organism>
<dbReference type="Proteomes" id="UP000267027">
    <property type="component" value="Unassembled WGS sequence"/>
</dbReference>
<dbReference type="AlphaFoldDB" id="A0A0R3PIA4"/>
<proteinExistence type="predicted"/>
<name>A0A0R3PIA4_ANGCS</name>
<gene>
    <name evidence="2" type="ORF">ACOC_LOCUS4082</name>
</gene>
<evidence type="ECO:0000256" key="1">
    <source>
        <dbReference type="SAM" id="MobiDB-lite"/>
    </source>
</evidence>
<accession>A0A0R3PIA4</accession>
<evidence type="ECO:0000313" key="2">
    <source>
        <dbReference type="EMBL" id="VDM55667.1"/>
    </source>
</evidence>
<evidence type="ECO:0000313" key="4">
    <source>
        <dbReference type="WBParaSite" id="ACOC_0000408101-mRNA-1"/>
    </source>
</evidence>
<evidence type="ECO:0000313" key="3">
    <source>
        <dbReference type="Proteomes" id="UP000267027"/>
    </source>
</evidence>
<feature type="region of interest" description="Disordered" evidence="1">
    <location>
        <begin position="45"/>
        <end position="79"/>
    </location>
</feature>
<protein>
    <submittedName>
        <fullName evidence="4">DHO_dh domain-containing protein</fullName>
    </submittedName>
</protein>
<reference evidence="4" key="1">
    <citation type="submission" date="2017-02" db="UniProtKB">
        <authorList>
            <consortium name="WormBaseParasite"/>
        </authorList>
    </citation>
    <scope>IDENTIFICATION</scope>
</reference>
<keyword evidence="3" id="KW-1185">Reference proteome</keyword>
<dbReference type="EMBL" id="UYYA01001958">
    <property type="protein sequence ID" value="VDM55667.1"/>
    <property type="molecule type" value="Genomic_DNA"/>
</dbReference>
<dbReference type="WBParaSite" id="ACOC_0000408101-mRNA-1">
    <property type="protein sequence ID" value="ACOC_0000408101-mRNA-1"/>
    <property type="gene ID" value="ACOC_0000408101"/>
</dbReference>
<reference evidence="2 3" key="2">
    <citation type="submission" date="2018-11" db="EMBL/GenBank/DDBJ databases">
        <authorList>
            <consortium name="Pathogen Informatics"/>
        </authorList>
    </citation>
    <scope>NUCLEOTIDE SEQUENCE [LARGE SCALE GENOMIC DNA]</scope>
    <source>
        <strain evidence="2 3">Costa Rica</strain>
    </source>
</reference>